<comment type="caution">
    <text evidence="1">The sequence shown here is derived from an EMBL/GenBank/DDBJ whole genome shotgun (WGS) entry which is preliminary data.</text>
</comment>
<organism evidence="1">
    <name type="scientific">marine sediment metagenome</name>
    <dbReference type="NCBI Taxonomy" id="412755"/>
    <lineage>
        <taxon>unclassified sequences</taxon>
        <taxon>metagenomes</taxon>
        <taxon>ecological metagenomes</taxon>
    </lineage>
</organism>
<proteinExistence type="predicted"/>
<reference evidence="1" key="1">
    <citation type="submission" date="2013-11" db="EMBL/GenBank/DDBJ databases">
        <title>Microbial diversity, functional groups and degradation webs in Northern and Southern Mediterranean and Red Sea marine crude oil polluted sites.</title>
        <authorList>
            <person name="Daffonchio D."/>
            <person name="Mapelli F."/>
            <person name="Ferrer M."/>
            <person name="Richter M."/>
            <person name="Cherif A."/>
            <person name="Malkawi H.I."/>
            <person name="Yakimov M.M."/>
            <person name="Abdel-Fattah Y.R."/>
            <person name="Blaghen M."/>
            <person name="Golyshin P.N."/>
            <person name="Kalogerakis N."/>
            <person name="Boon N."/>
            <person name="Magagnini M."/>
            <person name="Fava F."/>
        </authorList>
    </citation>
    <scope>NUCLEOTIDE SEQUENCE</scope>
</reference>
<evidence type="ECO:0000313" key="1">
    <source>
        <dbReference type="EMBL" id="KTF06359.1"/>
    </source>
</evidence>
<sequence length="41" mass="4478">MPVTADFRSSKVLMSSAMLMRSGWFLGFRTLTSRTSGCCAS</sequence>
<name>A0A1B6NSC4_9ZZZZ</name>
<dbReference type="AlphaFoldDB" id="A0A1B6NSC4"/>
<dbReference type="EMBL" id="AYSL01001202">
    <property type="protein sequence ID" value="KTF06359.1"/>
    <property type="molecule type" value="Genomic_DNA"/>
</dbReference>
<protein>
    <submittedName>
        <fullName evidence="1">Uncharacterized protein</fullName>
    </submittedName>
</protein>
<gene>
    <name evidence="1" type="ORF">MGSAQ_002144</name>
</gene>
<accession>A0A1B6NSC4</accession>